<keyword evidence="2" id="KW-1185">Reference proteome</keyword>
<dbReference type="PROSITE" id="PS51257">
    <property type="entry name" value="PROKAR_LIPOPROTEIN"/>
    <property type="match status" value="1"/>
</dbReference>
<comment type="caution">
    <text evidence="1">The sequence shown here is derived from an EMBL/GenBank/DDBJ whole genome shotgun (WGS) entry which is preliminary data.</text>
</comment>
<dbReference type="RefSeq" id="WP_188769201.1">
    <property type="nucleotide sequence ID" value="NZ_BMKK01000010.1"/>
</dbReference>
<organism evidence="1 2">
    <name type="scientific">Emticicia aquatilis</name>
    <dbReference type="NCBI Taxonomy" id="1537369"/>
    <lineage>
        <taxon>Bacteria</taxon>
        <taxon>Pseudomonadati</taxon>
        <taxon>Bacteroidota</taxon>
        <taxon>Cytophagia</taxon>
        <taxon>Cytophagales</taxon>
        <taxon>Leadbetterellaceae</taxon>
        <taxon>Emticicia</taxon>
    </lineage>
</organism>
<reference evidence="1" key="2">
    <citation type="submission" date="2020-09" db="EMBL/GenBank/DDBJ databases">
        <authorList>
            <person name="Sun Q."/>
            <person name="Zhou Y."/>
        </authorList>
    </citation>
    <scope>NUCLEOTIDE SEQUENCE</scope>
    <source>
        <strain evidence="1">CGMCC 1.15958</strain>
    </source>
</reference>
<dbReference type="AlphaFoldDB" id="A0A917DV47"/>
<evidence type="ECO:0000313" key="1">
    <source>
        <dbReference type="EMBL" id="GGD74079.1"/>
    </source>
</evidence>
<dbReference type="EMBL" id="BMKK01000010">
    <property type="protein sequence ID" value="GGD74079.1"/>
    <property type="molecule type" value="Genomic_DNA"/>
</dbReference>
<gene>
    <name evidence="1" type="ORF">GCM10011514_42710</name>
</gene>
<accession>A0A917DV47</accession>
<proteinExistence type="predicted"/>
<protein>
    <submittedName>
        <fullName evidence="1">Uncharacterized protein</fullName>
    </submittedName>
</protein>
<reference evidence="1" key="1">
    <citation type="journal article" date="2014" name="Int. J. Syst. Evol. Microbiol.">
        <title>Complete genome sequence of Corynebacterium casei LMG S-19264T (=DSM 44701T), isolated from a smear-ripened cheese.</title>
        <authorList>
            <consortium name="US DOE Joint Genome Institute (JGI-PGF)"/>
            <person name="Walter F."/>
            <person name="Albersmeier A."/>
            <person name="Kalinowski J."/>
            <person name="Ruckert C."/>
        </authorList>
    </citation>
    <scope>NUCLEOTIDE SEQUENCE</scope>
    <source>
        <strain evidence="1">CGMCC 1.15958</strain>
    </source>
</reference>
<sequence length="157" mass="17343">MKKVYFLLFMALAACQSKKTETASSDSTTVSADTVATTTATVAEETVCYEFRFKKDVTSVKLIMKGDSVRGEMSELLWEKDSATGTLKGKKVGNDLIVDYDYVIEGSNQVEERILRMEGDKLLVMSGELMEDKSGKLKMKDPAKATVSETLVKVKCQ</sequence>
<evidence type="ECO:0000313" key="2">
    <source>
        <dbReference type="Proteomes" id="UP000609064"/>
    </source>
</evidence>
<dbReference type="Proteomes" id="UP000609064">
    <property type="component" value="Unassembled WGS sequence"/>
</dbReference>
<name>A0A917DV47_9BACT</name>